<accession>A0ABW1DGN2</accession>
<gene>
    <name evidence="2" type="ORF">ACFPQ6_05710</name>
</gene>
<sequence length="117" mass="12442">MTGLTPQLPPREVTPQERARSVRTFWIILLGFVTLVGAAIAYAAWGGRQMRDYGQAVYAAATRTPPAAGVSYDVPCAQVLPGRAAPKGVRSCVVGVRGGEVAVVLATEGGREYRMPR</sequence>
<proteinExistence type="predicted"/>
<comment type="caution">
    <text evidence="2">The sequence shown here is derived from an EMBL/GenBank/DDBJ whole genome shotgun (WGS) entry which is preliminary data.</text>
</comment>
<organism evidence="2 3">
    <name type="scientific">Deinococcus petrolearius</name>
    <dbReference type="NCBI Taxonomy" id="1751295"/>
    <lineage>
        <taxon>Bacteria</taxon>
        <taxon>Thermotogati</taxon>
        <taxon>Deinococcota</taxon>
        <taxon>Deinococci</taxon>
        <taxon>Deinococcales</taxon>
        <taxon>Deinococcaceae</taxon>
        <taxon>Deinococcus</taxon>
    </lineage>
</organism>
<evidence type="ECO:0000313" key="2">
    <source>
        <dbReference type="EMBL" id="MFC5847801.1"/>
    </source>
</evidence>
<name>A0ABW1DGN2_9DEIO</name>
<dbReference type="Proteomes" id="UP001595979">
    <property type="component" value="Unassembled WGS sequence"/>
</dbReference>
<keyword evidence="1" id="KW-0472">Membrane</keyword>
<evidence type="ECO:0000256" key="1">
    <source>
        <dbReference type="SAM" id="Phobius"/>
    </source>
</evidence>
<dbReference type="EMBL" id="JBHSOH010000005">
    <property type="protein sequence ID" value="MFC5847801.1"/>
    <property type="molecule type" value="Genomic_DNA"/>
</dbReference>
<evidence type="ECO:0000313" key="3">
    <source>
        <dbReference type="Proteomes" id="UP001595979"/>
    </source>
</evidence>
<dbReference type="RefSeq" id="WP_380047249.1">
    <property type="nucleotide sequence ID" value="NZ_JBHSOH010000005.1"/>
</dbReference>
<keyword evidence="3" id="KW-1185">Reference proteome</keyword>
<keyword evidence="1" id="KW-1133">Transmembrane helix</keyword>
<reference evidence="3" key="1">
    <citation type="journal article" date="2019" name="Int. J. Syst. Evol. Microbiol.">
        <title>The Global Catalogue of Microorganisms (GCM) 10K type strain sequencing project: providing services to taxonomists for standard genome sequencing and annotation.</title>
        <authorList>
            <consortium name="The Broad Institute Genomics Platform"/>
            <consortium name="The Broad Institute Genome Sequencing Center for Infectious Disease"/>
            <person name="Wu L."/>
            <person name="Ma J."/>
        </authorList>
    </citation>
    <scope>NUCLEOTIDE SEQUENCE [LARGE SCALE GENOMIC DNA]</scope>
    <source>
        <strain evidence="3">CGMCC 1.15053</strain>
    </source>
</reference>
<keyword evidence="1" id="KW-0812">Transmembrane</keyword>
<protein>
    <recommendedName>
        <fullName evidence="4">DUF4333 domain-containing protein</fullName>
    </recommendedName>
</protein>
<feature type="transmembrane region" description="Helical" evidence="1">
    <location>
        <begin position="25"/>
        <end position="45"/>
    </location>
</feature>
<evidence type="ECO:0008006" key="4">
    <source>
        <dbReference type="Google" id="ProtNLM"/>
    </source>
</evidence>